<protein>
    <submittedName>
        <fullName evidence="2">Uncharacterized protein</fullName>
    </submittedName>
</protein>
<evidence type="ECO:0000313" key="2">
    <source>
        <dbReference type="EMBL" id="EAY07379.1"/>
    </source>
</evidence>
<accession>A2EIY9</accession>
<gene>
    <name evidence="2" type="ORF">TVAG_204860</name>
</gene>
<reference evidence="2" key="2">
    <citation type="journal article" date="2007" name="Science">
        <title>Draft genome sequence of the sexually transmitted pathogen Trichomonas vaginalis.</title>
        <authorList>
            <person name="Carlton J.M."/>
            <person name="Hirt R.P."/>
            <person name="Silva J.C."/>
            <person name="Delcher A.L."/>
            <person name="Schatz M."/>
            <person name="Zhao Q."/>
            <person name="Wortman J.R."/>
            <person name="Bidwell S.L."/>
            <person name="Alsmark U.C.M."/>
            <person name="Besteiro S."/>
            <person name="Sicheritz-Ponten T."/>
            <person name="Noel C.J."/>
            <person name="Dacks J.B."/>
            <person name="Foster P.G."/>
            <person name="Simillion C."/>
            <person name="Van de Peer Y."/>
            <person name="Miranda-Saavedra D."/>
            <person name="Barton G.J."/>
            <person name="Westrop G.D."/>
            <person name="Mueller S."/>
            <person name="Dessi D."/>
            <person name="Fiori P.L."/>
            <person name="Ren Q."/>
            <person name="Paulsen I."/>
            <person name="Zhang H."/>
            <person name="Bastida-Corcuera F.D."/>
            <person name="Simoes-Barbosa A."/>
            <person name="Brown M.T."/>
            <person name="Hayes R.D."/>
            <person name="Mukherjee M."/>
            <person name="Okumura C.Y."/>
            <person name="Schneider R."/>
            <person name="Smith A.J."/>
            <person name="Vanacova S."/>
            <person name="Villalvazo M."/>
            <person name="Haas B.J."/>
            <person name="Pertea M."/>
            <person name="Feldblyum T.V."/>
            <person name="Utterback T.R."/>
            <person name="Shu C.L."/>
            <person name="Osoegawa K."/>
            <person name="de Jong P.J."/>
            <person name="Hrdy I."/>
            <person name="Horvathova L."/>
            <person name="Zubacova Z."/>
            <person name="Dolezal P."/>
            <person name="Malik S.B."/>
            <person name="Logsdon J.M. Jr."/>
            <person name="Henze K."/>
            <person name="Gupta A."/>
            <person name="Wang C.C."/>
            <person name="Dunne R.L."/>
            <person name="Upcroft J.A."/>
            <person name="Upcroft P."/>
            <person name="White O."/>
            <person name="Salzberg S.L."/>
            <person name="Tang P."/>
            <person name="Chiu C.-H."/>
            <person name="Lee Y.-S."/>
            <person name="Embley T.M."/>
            <person name="Coombs G.H."/>
            <person name="Mottram J.C."/>
            <person name="Tachezy J."/>
            <person name="Fraser-Liggett C.M."/>
            <person name="Johnson P.J."/>
        </authorList>
    </citation>
    <scope>NUCLEOTIDE SEQUENCE [LARGE SCALE GENOMIC DNA]</scope>
    <source>
        <strain evidence="2">G3</strain>
    </source>
</reference>
<dbReference type="VEuPathDB" id="TrichDB:TVAGG3_0661600"/>
<evidence type="ECO:0000256" key="1">
    <source>
        <dbReference type="SAM" id="MobiDB-lite"/>
    </source>
</evidence>
<dbReference type="InParanoid" id="A2EIY9"/>
<dbReference type="Proteomes" id="UP000001542">
    <property type="component" value="Unassembled WGS sequence"/>
</dbReference>
<organism evidence="2 3">
    <name type="scientific">Trichomonas vaginalis (strain ATCC PRA-98 / G3)</name>
    <dbReference type="NCBI Taxonomy" id="412133"/>
    <lineage>
        <taxon>Eukaryota</taxon>
        <taxon>Metamonada</taxon>
        <taxon>Parabasalia</taxon>
        <taxon>Trichomonadida</taxon>
        <taxon>Trichomonadidae</taxon>
        <taxon>Trichomonas</taxon>
    </lineage>
</organism>
<proteinExistence type="predicted"/>
<dbReference type="AlphaFoldDB" id="A2EIY9"/>
<feature type="region of interest" description="Disordered" evidence="1">
    <location>
        <begin position="1"/>
        <end position="84"/>
    </location>
</feature>
<feature type="compositionally biased region" description="Basic and acidic residues" evidence="1">
    <location>
        <begin position="48"/>
        <end position="60"/>
    </location>
</feature>
<feature type="compositionally biased region" description="Acidic residues" evidence="1">
    <location>
        <begin position="13"/>
        <end position="29"/>
    </location>
</feature>
<reference evidence="2" key="1">
    <citation type="submission" date="2006-10" db="EMBL/GenBank/DDBJ databases">
        <authorList>
            <person name="Amadeo P."/>
            <person name="Zhao Q."/>
            <person name="Wortman J."/>
            <person name="Fraser-Liggett C."/>
            <person name="Carlton J."/>
        </authorList>
    </citation>
    <scope>NUCLEOTIDE SEQUENCE</scope>
    <source>
        <strain evidence="2">G3</strain>
    </source>
</reference>
<sequence length="84" mass="9448">MARDSKIGQYSSDVDDDIDDDVADDGDEPDFGKIKTKKLKRGRKPKKAQKESPVKPRPEGARSNPSRHAKPVYADYDIDDNDDE</sequence>
<evidence type="ECO:0000313" key="3">
    <source>
        <dbReference type="Proteomes" id="UP000001542"/>
    </source>
</evidence>
<name>A2EIY9_TRIV3</name>
<keyword evidence="3" id="KW-1185">Reference proteome</keyword>
<dbReference type="RefSeq" id="XP_001319602.1">
    <property type="nucleotide sequence ID" value="XM_001319567.1"/>
</dbReference>
<dbReference type="KEGG" id="tva:4765269"/>
<feature type="compositionally biased region" description="Basic residues" evidence="1">
    <location>
        <begin position="34"/>
        <end position="47"/>
    </location>
</feature>
<dbReference type="EMBL" id="DS113401">
    <property type="protein sequence ID" value="EAY07379.1"/>
    <property type="molecule type" value="Genomic_DNA"/>
</dbReference>